<comment type="caution">
    <text evidence="3">The sequence shown here is derived from an EMBL/GenBank/DDBJ whole genome shotgun (WGS) entry which is preliminary data.</text>
</comment>
<gene>
    <name evidence="3" type="primary">PLEST002166</name>
    <name evidence="3" type="ORF">PLESTB_000744100</name>
</gene>
<evidence type="ECO:0008006" key="5">
    <source>
        <dbReference type="Google" id="ProtNLM"/>
    </source>
</evidence>
<sequence length="376" mass="42167">MSLLARLGLTSSKLVTSHHITSSAQPWPVTYLRQILPYNCAKMQPCRVSTLLLLLCAGAVLAFGEHEHNVHMHTVMMKIYGQLEAIQTLQESIKSALTELKALHTENDLVRGHATTAQQSECKGNTYPLDPASSFVAKDEVITPNNGHSMRIDDILYGYDWLFESKRLFSAGSWLGVQSQQDPADLVVIQQLVWDIKPKVIYDIGTNVGGSAILFAHIMSQYAQPGEAVIVSVDPKDFNINWDDAAKRLCPKCTPVGDNPLWKKYVQFVQARAVDKPAVAALEAAIAKYGGPVIISVDGWHEYPEVFEECNMFAKYVTVGSYMIVQDTKLDRIFGRRGPRQAVYDFLLNNTNFEIDKSREVFLYTQHSDGFLRRVR</sequence>
<dbReference type="Pfam" id="PF04989">
    <property type="entry name" value="RMNT_CmcI"/>
    <property type="match status" value="1"/>
</dbReference>
<keyword evidence="2" id="KW-0808">Transferase</keyword>
<accession>A0A9W6F240</accession>
<dbReference type="GO" id="GO:0032259">
    <property type="term" value="P:methylation"/>
    <property type="evidence" value="ECO:0007669"/>
    <property type="project" value="UniProtKB-KW"/>
</dbReference>
<dbReference type="GO" id="GO:0008610">
    <property type="term" value="P:lipid biosynthetic process"/>
    <property type="evidence" value="ECO:0007669"/>
    <property type="project" value="InterPro"/>
</dbReference>
<evidence type="ECO:0000313" key="4">
    <source>
        <dbReference type="Proteomes" id="UP001165080"/>
    </source>
</evidence>
<dbReference type="InterPro" id="IPR007072">
    <property type="entry name" value="RNMT_CmcI"/>
</dbReference>
<dbReference type="GO" id="GO:0005886">
    <property type="term" value="C:plasma membrane"/>
    <property type="evidence" value="ECO:0007669"/>
    <property type="project" value="TreeGrafter"/>
</dbReference>
<dbReference type="AlphaFoldDB" id="A0A9W6F240"/>
<dbReference type="Proteomes" id="UP001165080">
    <property type="component" value="Unassembled WGS sequence"/>
</dbReference>
<dbReference type="Gene3D" id="3.40.50.150">
    <property type="entry name" value="Vaccinia Virus protein VP39"/>
    <property type="match status" value="1"/>
</dbReference>
<organism evidence="3 4">
    <name type="scientific">Pleodorina starrii</name>
    <dbReference type="NCBI Taxonomy" id="330485"/>
    <lineage>
        <taxon>Eukaryota</taxon>
        <taxon>Viridiplantae</taxon>
        <taxon>Chlorophyta</taxon>
        <taxon>core chlorophytes</taxon>
        <taxon>Chlorophyceae</taxon>
        <taxon>CS clade</taxon>
        <taxon>Chlamydomonadales</taxon>
        <taxon>Volvocaceae</taxon>
        <taxon>Pleodorina</taxon>
    </lineage>
</organism>
<evidence type="ECO:0000256" key="1">
    <source>
        <dbReference type="ARBA" id="ARBA00022603"/>
    </source>
</evidence>
<evidence type="ECO:0000256" key="2">
    <source>
        <dbReference type="ARBA" id="ARBA00022679"/>
    </source>
</evidence>
<reference evidence="3 4" key="1">
    <citation type="journal article" date="2023" name="Commun. Biol.">
        <title>Reorganization of the ancestral sex-determining regions during the evolution of trioecy in Pleodorina starrii.</title>
        <authorList>
            <person name="Takahashi K."/>
            <person name="Suzuki S."/>
            <person name="Kawai-Toyooka H."/>
            <person name="Yamamoto K."/>
            <person name="Hamaji T."/>
            <person name="Ootsuki R."/>
            <person name="Yamaguchi H."/>
            <person name="Kawachi M."/>
            <person name="Higashiyama T."/>
            <person name="Nozaki H."/>
        </authorList>
    </citation>
    <scope>NUCLEOTIDE SEQUENCE [LARGE SCALE GENOMIC DNA]</scope>
    <source>
        <strain evidence="3 4">NIES-4479</strain>
    </source>
</reference>
<protein>
    <recommendedName>
        <fullName evidence="5">Rhamnosyl O-methyltransferase</fullName>
    </recommendedName>
</protein>
<dbReference type="PANTHER" id="PTHR40048">
    <property type="entry name" value="RHAMNOSYL O-METHYLTRANSFERASE"/>
    <property type="match status" value="1"/>
</dbReference>
<proteinExistence type="predicted"/>
<keyword evidence="1" id="KW-0489">Methyltransferase</keyword>
<dbReference type="EMBL" id="BRXU01000007">
    <property type="protein sequence ID" value="GLC53429.1"/>
    <property type="molecule type" value="Genomic_DNA"/>
</dbReference>
<dbReference type="GO" id="GO:0008168">
    <property type="term" value="F:methyltransferase activity"/>
    <property type="evidence" value="ECO:0007669"/>
    <property type="project" value="UniProtKB-KW"/>
</dbReference>
<dbReference type="PANTHER" id="PTHR40048:SF1">
    <property type="entry name" value="RHAMNOSYL O-METHYLTRANSFERASE"/>
    <property type="match status" value="1"/>
</dbReference>
<name>A0A9W6F240_9CHLO</name>
<dbReference type="SUPFAM" id="SSF53335">
    <property type="entry name" value="S-adenosyl-L-methionine-dependent methyltransferases"/>
    <property type="match status" value="1"/>
</dbReference>
<dbReference type="InterPro" id="IPR029063">
    <property type="entry name" value="SAM-dependent_MTases_sf"/>
</dbReference>
<evidence type="ECO:0000313" key="3">
    <source>
        <dbReference type="EMBL" id="GLC53429.1"/>
    </source>
</evidence>
<keyword evidence="4" id="KW-1185">Reference proteome</keyword>